<gene>
    <name evidence="2" type="ORF">A9308_01505</name>
</gene>
<reference evidence="2 3" key="1">
    <citation type="submission" date="2016-06" db="EMBL/GenBank/DDBJ databases">
        <title>Draft genome of Moraxella atlantae CCUG 66109.</title>
        <authorList>
            <person name="Salva-Serra F."/>
            <person name="Engstrom-Jakobsson H."/>
            <person name="Thorell K."/>
            <person name="Gonzales-Siles L."/>
            <person name="Karlsson R."/>
            <person name="Boulund F."/>
            <person name="Engstrand L."/>
            <person name="Kristiansson E."/>
            <person name="Moore E."/>
        </authorList>
    </citation>
    <scope>NUCLEOTIDE SEQUENCE [LARGE SCALE GENOMIC DNA]</scope>
    <source>
        <strain evidence="2 3">CCUG 66109</strain>
    </source>
</reference>
<organism evidence="2 3">
    <name type="scientific">Faucicola atlantae</name>
    <dbReference type="NCBI Taxonomy" id="34059"/>
    <lineage>
        <taxon>Bacteria</taxon>
        <taxon>Pseudomonadati</taxon>
        <taxon>Pseudomonadota</taxon>
        <taxon>Gammaproteobacteria</taxon>
        <taxon>Moraxellales</taxon>
        <taxon>Moraxellaceae</taxon>
        <taxon>Faucicola</taxon>
    </lineage>
</organism>
<keyword evidence="1" id="KW-0812">Transmembrane</keyword>
<comment type="caution">
    <text evidence="2">The sequence shown here is derived from an EMBL/GenBank/DDBJ whole genome shotgun (WGS) entry which is preliminary data.</text>
</comment>
<keyword evidence="1" id="KW-1133">Transmembrane helix</keyword>
<feature type="transmembrane region" description="Helical" evidence="1">
    <location>
        <begin position="26"/>
        <end position="48"/>
    </location>
</feature>
<keyword evidence="1" id="KW-0472">Membrane</keyword>
<dbReference type="EMBL" id="LZMZ01000054">
    <property type="protein sequence ID" value="OBX72941.1"/>
    <property type="molecule type" value="Genomic_DNA"/>
</dbReference>
<dbReference type="Proteomes" id="UP000092508">
    <property type="component" value="Unassembled WGS sequence"/>
</dbReference>
<evidence type="ECO:0000313" key="3">
    <source>
        <dbReference type="Proteomes" id="UP000092508"/>
    </source>
</evidence>
<dbReference type="RefSeq" id="WP_067239025.1">
    <property type="nucleotide sequence ID" value="NZ_LZMZ01000054.1"/>
</dbReference>
<proteinExistence type="predicted"/>
<dbReference type="AlphaFoldDB" id="A0A1B8Q8J5"/>
<sequence length="105" mass="11665">MSSCTPQAKSGAPDFAPRPRITIHRFAAILLVTLAFALAFVFGISQFLSANQWLSQQRLGTTWRNACHVMMDQSRLTAANTRTYVTDANTTPNNHLDLTRHCLMG</sequence>
<protein>
    <submittedName>
        <fullName evidence="2">Uncharacterized protein</fullName>
    </submittedName>
</protein>
<name>A0A1B8Q8J5_9GAMM</name>
<evidence type="ECO:0000256" key="1">
    <source>
        <dbReference type="SAM" id="Phobius"/>
    </source>
</evidence>
<accession>A0A1B8Q8J5</accession>
<evidence type="ECO:0000313" key="2">
    <source>
        <dbReference type="EMBL" id="OBX72941.1"/>
    </source>
</evidence>